<feature type="compositionally biased region" description="Low complexity" evidence="1">
    <location>
        <begin position="87"/>
        <end position="108"/>
    </location>
</feature>
<organism evidence="5 6">
    <name type="scientific">Brevibacterium aurantiacum</name>
    <dbReference type="NCBI Taxonomy" id="273384"/>
    <lineage>
        <taxon>Bacteria</taxon>
        <taxon>Bacillati</taxon>
        <taxon>Actinomycetota</taxon>
        <taxon>Actinomycetes</taxon>
        <taxon>Micrococcales</taxon>
        <taxon>Brevibacteriaceae</taxon>
        <taxon>Brevibacterium</taxon>
    </lineage>
</organism>
<dbReference type="InterPro" id="IPR018253">
    <property type="entry name" value="DnaJ_domain_CS"/>
</dbReference>
<dbReference type="GO" id="GO:0005737">
    <property type="term" value="C:cytoplasm"/>
    <property type="evidence" value="ECO:0007669"/>
    <property type="project" value="TreeGrafter"/>
</dbReference>
<dbReference type="Proteomes" id="UP000217720">
    <property type="component" value="Unassembled WGS sequence"/>
</dbReference>
<reference evidence="6 7" key="1">
    <citation type="journal article" date="2017" name="Elife">
        <title>Extensive horizontal gene transfer in cheese-associated bacteria.</title>
        <authorList>
            <person name="Bonham K.S."/>
            <person name="Wolfe B.E."/>
            <person name="Dutton R.J."/>
        </authorList>
    </citation>
    <scope>NUCLEOTIDE SEQUENCE [LARGE SCALE GENOMIC DNA]</scope>
    <source>
        <strain evidence="5 6">900_6</strain>
        <strain evidence="4 7">JB5</strain>
    </source>
</reference>
<dbReference type="EMBL" id="NRGO01000025">
    <property type="protein sequence ID" value="PCC48868.1"/>
    <property type="molecule type" value="Genomic_DNA"/>
</dbReference>
<accession>A0A368M3C8</accession>
<dbReference type="Proteomes" id="UP000218377">
    <property type="component" value="Unassembled WGS sequence"/>
</dbReference>
<dbReference type="Pfam" id="PF08378">
    <property type="entry name" value="NERD"/>
    <property type="match status" value="1"/>
</dbReference>
<keyword evidence="2" id="KW-0812">Transmembrane</keyword>
<dbReference type="AlphaFoldDB" id="A0A2A3ZBA1"/>
<gene>
    <name evidence="5" type="ORF">CIK62_16490</name>
    <name evidence="4" type="ORF">CIK79_07180</name>
</gene>
<sequence>MELGAAMAQTAGITLYETLGVEPTASQDEIRRAYRKLLRTAHPDSGGTVGMFRSIQHAYEVLSDPTQRSQYDAGPPHPPFSDPGPPAGHSTSDGESSNSKESSNQEPSADSEQSTASDSSARHGRNDAPSPMDDIPAPPDPGFPEPTFIPPEHPPERNTKAPTWTKIWAWVLGGIGVLLAAFQLVGMFATISFRNSAGGDSSTVIGDFMPRIVGTVIFFLIIALLPYVIFKFVRSRAPRVPLASDFIQSQYLRNQEFGIPGEGLSIARFGKRAQLGRTGEERTARVLREVALSIAPSARVIHGLRWPGKDHADIDHAILVGANLMLVDSKYMQDGNYWFDNVDLYRDGVQMDPFKLGFAVTAVRNRFPNLNVSGVVLIHSPTGNLARPPVELANVPARRLDDPNYVAVLAMNAKSFTQHLHRFVIGSNTNTVDTKLLADVLNLKQL</sequence>
<dbReference type="CDD" id="cd06257">
    <property type="entry name" value="DnaJ"/>
    <property type="match status" value="1"/>
</dbReference>
<dbReference type="Gene3D" id="1.10.287.110">
    <property type="entry name" value="DnaJ domain"/>
    <property type="match status" value="1"/>
</dbReference>
<keyword evidence="2" id="KW-0472">Membrane</keyword>
<evidence type="ECO:0000256" key="1">
    <source>
        <dbReference type="SAM" id="MobiDB-lite"/>
    </source>
</evidence>
<dbReference type="GO" id="GO:0042026">
    <property type="term" value="P:protein refolding"/>
    <property type="evidence" value="ECO:0007669"/>
    <property type="project" value="TreeGrafter"/>
</dbReference>
<dbReference type="PROSITE" id="PS00636">
    <property type="entry name" value="DNAJ_1"/>
    <property type="match status" value="1"/>
</dbReference>
<name>A0A2A3ZBA1_BREAU</name>
<feature type="compositionally biased region" description="Polar residues" evidence="1">
    <location>
        <begin position="110"/>
        <end position="119"/>
    </location>
</feature>
<feature type="region of interest" description="Disordered" evidence="1">
    <location>
        <begin position="66"/>
        <end position="160"/>
    </location>
</feature>
<dbReference type="PROSITE" id="PS50076">
    <property type="entry name" value="DNAJ_2"/>
    <property type="match status" value="1"/>
</dbReference>
<feature type="compositionally biased region" description="Pro residues" evidence="1">
    <location>
        <begin position="136"/>
        <end position="152"/>
    </location>
</feature>
<dbReference type="PANTHER" id="PTHR43096">
    <property type="entry name" value="DNAJ HOMOLOG 1, MITOCHONDRIAL-RELATED"/>
    <property type="match status" value="1"/>
</dbReference>
<dbReference type="GO" id="GO:0051082">
    <property type="term" value="F:unfolded protein binding"/>
    <property type="evidence" value="ECO:0007669"/>
    <property type="project" value="TreeGrafter"/>
</dbReference>
<proteinExistence type="predicted"/>
<dbReference type="EMBL" id="NRGX01000001">
    <property type="protein sequence ID" value="PCC18095.1"/>
    <property type="molecule type" value="Genomic_DNA"/>
</dbReference>
<feature type="domain" description="J" evidence="3">
    <location>
        <begin position="14"/>
        <end position="75"/>
    </location>
</feature>
<feature type="compositionally biased region" description="Pro residues" evidence="1">
    <location>
        <begin position="75"/>
        <end position="86"/>
    </location>
</feature>
<evidence type="ECO:0000259" key="3">
    <source>
        <dbReference type="PROSITE" id="PS50076"/>
    </source>
</evidence>
<evidence type="ECO:0000313" key="6">
    <source>
        <dbReference type="Proteomes" id="UP000217720"/>
    </source>
</evidence>
<dbReference type="PRINTS" id="PR00625">
    <property type="entry name" value="JDOMAIN"/>
</dbReference>
<dbReference type="InterPro" id="IPR011528">
    <property type="entry name" value="NERD"/>
</dbReference>
<evidence type="ECO:0000313" key="4">
    <source>
        <dbReference type="EMBL" id="PCC18095.1"/>
    </source>
</evidence>
<dbReference type="RefSeq" id="WP_096157763.1">
    <property type="nucleotide sequence ID" value="NZ_FXZG01000021.1"/>
</dbReference>
<dbReference type="SUPFAM" id="SSF46565">
    <property type="entry name" value="Chaperone J-domain"/>
    <property type="match status" value="1"/>
</dbReference>
<dbReference type="InterPro" id="IPR001623">
    <property type="entry name" value="DnaJ_domain"/>
</dbReference>
<evidence type="ECO:0000313" key="7">
    <source>
        <dbReference type="Proteomes" id="UP000218377"/>
    </source>
</evidence>
<keyword evidence="2" id="KW-1133">Transmembrane helix</keyword>
<feature type="transmembrane region" description="Helical" evidence="2">
    <location>
        <begin position="211"/>
        <end position="230"/>
    </location>
</feature>
<dbReference type="InterPro" id="IPR036869">
    <property type="entry name" value="J_dom_sf"/>
</dbReference>
<evidence type="ECO:0000313" key="5">
    <source>
        <dbReference type="EMBL" id="PCC48868.1"/>
    </source>
</evidence>
<protein>
    <recommendedName>
        <fullName evidence="3">J domain-containing protein</fullName>
    </recommendedName>
</protein>
<dbReference type="SMART" id="SM00271">
    <property type="entry name" value="DnaJ"/>
    <property type="match status" value="1"/>
</dbReference>
<dbReference type="PANTHER" id="PTHR43096:SF58">
    <property type="entry name" value="CHAPERONE DNAJ-DOMAIN SUPERFAMILY PROTEIN"/>
    <property type="match status" value="1"/>
</dbReference>
<dbReference type="Pfam" id="PF00226">
    <property type="entry name" value="DnaJ"/>
    <property type="match status" value="1"/>
</dbReference>
<evidence type="ECO:0000256" key="2">
    <source>
        <dbReference type="SAM" id="Phobius"/>
    </source>
</evidence>
<comment type="caution">
    <text evidence="5">The sequence shown here is derived from an EMBL/GenBank/DDBJ whole genome shotgun (WGS) entry which is preliminary data.</text>
</comment>
<accession>A0A2A3ZBA1</accession>
<feature type="transmembrane region" description="Helical" evidence="2">
    <location>
        <begin position="167"/>
        <end position="191"/>
    </location>
</feature>